<dbReference type="Proteomes" id="UP000010824">
    <property type="component" value="Chromosome"/>
</dbReference>
<dbReference type="EMBL" id="CP003167">
    <property type="protein sequence ID" value="AGB02416.1"/>
    <property type="molecule type" value="Genomic_DNA"/>
</dbReference>
<sequence>MKGRPCTICQHPKRKEIDLAIAGEKSTILDIAARYCVSRHAIARHKQQGHVLRVPDNEKALEVLHALTAELAAAIMEARQSQDVRIKRGAIRQAQEVAATVLRCTTI</sequence>
<protein>
    <submittedName>
        <fullName evidence="1">Uncharacterized protein</fullName>
    </submittedName>
</protein>
<dbReference type="STRING" id="593750.Metfor_1377"/>
<proteinExistence type="predicted"/>
<dbReference type="AlphaFoldDB" id="L0HF45"/>
<name>L0HF45_METFS</name>
<accession>L0HF45</accession>
<gene>
    <name evidence="1" type="ordered locus">Metfor_1377</name>
</gene>
<dbReference type="InParanoid" id="L0HF45"/>
<evidence type="ECO:0000313" key="1">
    <source>
        <dbReference type="EMBL" id="AGB02416.1"/>
    </source>
</evidence>
<reference evidence="1 2" key="2">
    <citation type="journal article" date="2014" name="Genome Announc.">
        <title>Complete Genome Sequence of Methanoregula formicica SMSPT, a Mesophilic Hydrogenotrophic Methanogen Isolated from a Methanogenic Upflow Anaerobic Sludge Blanket Reactor.</title>
        <authorList>
            <person name="Yamamoto K."/>
            <person name="Tamaki H."/>
            <person name="Cadillo-Quiroz H."/>
            <person name="Imachi H."/>
            <person name="Kyrpides N."/>
            <person name="Woyke T."/>
            <person name="Goodwin L."/>
            <person name="Zinder S.H."/>
            <person name="Kamagata Y."/>
            <person name="Liu W.T."/>
        </authorList>
    </citation>
    <scope>NUCLEOTIDE SEQUENCE [LARGE SCALE GENOMIC DNA]</scope>
    <source>
        <strain evidence="2">DSM 22288 / NBRC 105244 / SMSP</strain>
    </source>
</reference>
<dbReference type="KEGG" id="mfo:Metfor_1377"/>
<evidence type="ECO:0000313" key="2">
    <source>
        <dbReference type="Proteomes" id="UP000010824"/>
    </source>
</evidence>
<reference evidence="2" key="1">
    <citation type="submission" date="2011-12" db="EMBL/GenBank/DDBJ databases">
        <title>Complete sequence of Methanoregula formicicum SMSP.</title>
        <authorList>
            <person name="Lucas S."/>
            <person name="Han J."/>
            <person name="Lapidus A."/>
            <person name="Cheng J.-F."/>
            <person name="Goodwin L."/>
            <person name="Pitluck S."/>
            <person name="Peters L."/>
            <person name="Ovchinnikova G."/>
            <person name="Teshima H."/>
            <person name="Detter J.C."/>
            <person name="Han C."/>
            <person name="Tapia R."/>
            <person name="Land M."/>
            <person name="Hauser L."/>
            <person name="Kyrpides N."/>
            <person name="Ivanova N."/>
            <person name="Pagani I."/>
            <person name="Imachi H."/>
            <person name="Tamaki H."/>
            <person name="Sekiguchi Y."/>
            <person name="Kamagata Y."/>
            <person name="Cadillo-Quiroz H."/>
            <person name="Zinder S."/>
            <person name="Liu W.-T."/>
            <person name="Woyke T."/>
        </authorList>
    </citation>
    <scope>NUCLEOTIDE SEQUENCE [LARGE SCALE GENOMIC DNA]</scope>
    <source>
        <strain evidence="2">DSM 22288 / NBRC 105244 / SMSP</strain>
    </source>
</reference>
<dbReference type="HOGENOM" id="CLU_2204114_0_0_2"/>
<organism evidence="1 2">
    <name type="scientific">Methanoregula formicica (strain DSM 22288 / NBRC 105244 / SMSP)</name>
    <dbReference type="NCBI Taxonomy" id="593750"/>
    <lineage>
        <taxon>Archaea</taxon>
        <taxon>Methanobacteriati</taxon>
        <taxon>Methanobacteriota</taxon>
        <taxon>Stenosarchaea group</taxon>
        <taxon>Methanomicrobia</taxon>
        <taxon>Methanomicrobiales</taxon>
        <taxon>Methanoregulaceae</taxon>
        <taxon>Methanoregula</taxon>
    </lineage>
</organism>
<keyword evidence="2" id="KW-1185">Reference proteome</keyword>